<keyword evidence="2" id="KW-1185">Reference proteome</keyword>
<sequence>MDASLCGHSTMNLESAKTWIYKSHHYREFPLQLHIPYTSPTLHNYPQHFYCSRYTLDFCSSHVQLLPPSAGLSPRHKHDTAVQRVDYQPSTVVYSKSLGSMSTSGSMLETP</sequence>
<dbReference type="AlphaFoldDB" id="A0A1Y1W728"/>
<protein>
    <submittedName>
        <fullName evidence="1">Uncharacterized protein</fullName>
    </submittedName>
</protein>
<proteinExistence type="predicted"/>
<dbReference type="EMBL" id="MCFD01000008">
    <property type="protein sequence ID" value="ORX69175.1"/>
    <property type="molecule type" value="Genomic_DNA"/>
</dbReference>
<accession>A0A1Y1W728</accession>
<dbReference type="RefSeq" id="XP_040742907.1">
    <property type="nucleotide sequence ID" value="XM_040887828.1"/>
</dbReference>
<name>A0A1Y1W728_9FUNG</name>
<reference evidence="1 2" key="1">
    <citation type="submission" date="2016-07" db="EMBL/GenBank/DDBJ databases">
        <title>Pervasive Adenine N6-methylation of Active Genes in Fungi.</title>
        <authorList>
            <consortium name="DOE Joint Genome Institute"/>
            <person name="Mondo S.J."/>
            <person name="Dannebaum R.O."/>
            <person name="Kuo R.C."/>
            <person name="Labutti K."/>
            <person name="Haridas S."/>
            <person name="Kuo A."/>
            <person name="Salamov A."/>
            <person name="Ahrendt S.R."/>
            <person name="Lipzen A."/>
            <person name="Sullivan W."/>
            <person name="Andreopoulos W.B."/>
            <person name="Clum A."/>
            <person name="Lindquist E."/>
            <person name="Daum C."/>
            <person name="Ramamoorthy G.K."/>
            <person name="Gryganskyi A."/>
            <person name="Culley D."/>
            <person name="Magnuson J.K."/>
            <person name="James T.Y."/>
            <person name="O'Malley M.A."/>
            <person name="Stajich J.E."/>
            <person name="Spatafora J.W."/>
            <person name="Visel A."/>
            <person name="Grigoriev I.V."/>
        </authorList>
    </citation>
    <scope>NUCLEOTIDE SEQUENCE [LARGE SCALE GENOMIC DNA]</scope>
    <source>
        <strain evidence="1 2">ATCC 12442</strain>
    </source>
</reference>
<dbReference type="Proteomes" id="UP000193922">
    <property type="component" value="Unassembled WGS sequence"/>
</dbReference>
<evidence type="ECO:0000313" key="2">
    <source>
        <dbReference type="Proteomes" id="UP000193922"/>
    </source>
</evidence>
<organism evidence="1 2">
    <name type="scientific">Linderina pennispora</name>
    <dbReference type="NCBI Taxonomy" id="61395"/>
    <lineage>
        <taxon>Eukaryota</taxon>
        <taxon>Fungi</taxon>
        <taxon>Fungi incertae sedis</taxon>
        <taxon>Zoopagomycota</taxon>
        <taxon>Kickxellomycotina</taxon>
        <taxon>Kickxellomycetes</taxon>
        <taxon>Kickxellales</taxon>
        <taxon>Kickxellaceae</taxon>
        <taxon>Linderina</taxon>
    </lineage>
</organism>
<dbReference type="GeneID" id="63804476"/>
<comment type="caution">
    <text evidence="1">The sequence shown here is derived from an EMBL/GenBank/DDBJ whole genome shotgun (WGS) entry which is preliminary data.</text>
</comment>
<gene>
    <name evidence="1" type="ORF">DL89DRAFT_268181</name>
</gene>
<evidence type="ECO:0000313" key="1">
    <source>
        <dbReference type="EMBL" id="ORX69175.1"/>
    </source>
</evidence>